<comment type="caution">
    <text evidence="3">The sequence shown here is derived from an EMBL/GenBank/DDBJ whole genome shotgun (WGS) entry which is preliminary data.</text>
</comment>
<feature type="compositionally biased region" description="Low complexity" evidence="1">
    <location>
        <begin position="253"/>
        <end position="283"/>
    </location>
</feature>
<keyword evidence="2" id="KW-0812">Transmembrane</keyword>
<gene>
    <name evidence="3" type="ORF">CAP_1696</name>
</gene>
<reference evidence="3 4" key="1">
    <citation type="submission" date="2013-05" db="EMBL/GenBank/DDBJ databases">
        <title>Genome assembly of Chondromyces apiculatus DSM 436.</title>
        <authorList>
            <person name="Sharma G."/>
            <person name="Khatri I."/>
            <person name="Kaur C."/>
            <person name="Mayilraj S."/>
            <person name="Subramanian S."/>
        </authorList>
    </citation>
    <scope>NUCLEOTIDE SEQUENCE [LARGE SCALE GENOMIC DNA]</scope>
    <source>
        <strain evidence="3 4">DSM 436</strain>
    </source>
</reference>
<feature type="transmembrane region" description="Helical" evidence="2">
    <location>
        <begin position="336"/>
        <end position="357"/>
    </location>
</feature>
<evidence type="ECO:0000256" key="2">
    <source>
        <dbReference type="SAM" id="Phobius"/>
    </source>
</evidence>
<feature type="region of interest" description="Disordered" evidence="1">
    <location>
        <begin position="360"/>
        <end position="394"/>
    </location>
</feature>
<dbReference type="EMBL" id="ASRX01000015">
    <property type="protein sequence ID" value="EYF06566.1"/>
    <property type="molecule type" value="Genomic_DNA"/>
</dbReference>
<protein>
    <submittedName>
        <fullName evidence="3">Uncharacterized protein</fullName>
    </submittedName>
</protein>
<keyword evidence="2" id="KW-1133">Transmembrane helix</keyword>
<dbReference type="STRING" id="1192034.CAP_1696"/>
<keyword evidence="4" id="KW-1185">Reference proteome</keyword>
<dbReference type="Proteomes" id="UP000019678">
    <property type="component" value="Unassembled WGS sequence"/>
</dbReference>
<feature type="region of interest" description="Disordered" evidence="1">
    <location>
        <begin position="1"/>
        <end position="38"/>
    </location>
</feature>
<name>A0A017TDC0_9BACT</name>
<keyword evidence="2" id="KW-0472">Membrane</keyword>
<evidence type="ECO:0000313" key="4">
    <source>
        <dbReference type="Proteomes" id="UP000019678"/>
    </source>
</evidence>
<feature type="compositionally biased region" description="Pro residues" evidence="1">
    <location>
        <begin position="367"/>
        <end position="378"/>
    </location>
</feature>
<sequence>MAGEQPAPEASRPTPLRPPPPQADDEPTRAMASDELDALLETVGPGVAGAAGAMSAKDISRLLAARLGGAKKAKEPGSASNPASTPEGAPTKPPPPGPPSSAGSVPTKPPPPGPTSGPPSGPPSSAGSVPTKPPPPGPPSSVGSMPTKPPPPSSVGGGSTPPAPEPFPAAAAAEPSGGVLPRPGSSGDLLDPDFAPTPIHPSPQSAARDRDSLPTAVMPLPSAPPPQRVQTLAPEEVFEDSVSVSGPPPPAPLGAVASGGPSALGGPSASGGPSAGRAPGIASAPPPSAPVSRPPASSEQPQSGPRPIAISNVPVAPVIVDEPSAGLTPMSRGSRFGLILAIVVSVITVVAITAFLLTRGSGTPTPGSAPAPTAPAEPVPSRGQEETGDVSSAASTEAAARAALWQFAEGVRGCARTVIGELPGTAPAIPPSFSQLKSSPYQSGPGDYRSPVYSCTSFRQSEPQAFQVQWQVFKGGTDGMAIAWLDGNGDGAADRALGLRVTLVKKGEIAVGESIEVLDPIPSVAR</sequence>
<proteinExistence type="predicted"/>
<organism evidence="3 4">
    <name type="scientific">Chondromyces apiculatus DSM 436</name>
    <dbReference type="NCBI Taxonomy" id="1192034"/>
    <lineage>
        <taxon>Bacteria</taxon>
        <taxon>Pseudomonadati</taxon>
        <taxon>Myxococcota</taxon>
        <taxon>Polyangia</taxon>
        <taxon>Polyangiales</taxon>
        <taxon>Polyangiaceae</taxon>
        <taxon>Chondromyces</taxon>
    </lineage>
</organism>
<feature type="region of interest" description="Disordered" evidence="1">
    <location>
        <begin position="69"/>
        <end position="309"/>
    </location>
</feature>
<feature type="compositionally biased region" description="Pro residues" evidence="1">
    <location>
        <begin position="284"/>
        <end position="293"/>
    </location>
</feature>
<evidence type="ECO:0000256" key="1">
    <source>
        <dbReference type="SAM" id="MobiDB-lite"/>
    </source>
</evidence>
<evidence type="ECO:0000313" key="3">
    <source>
        <dbReference type="EMBL" id="EYF06566.1"/>
    </source>
</evidence>
<feature type="compositionally biased region" description="Pro residues" evidence="1">
    <location>
        <begin position="107"/>
        <end position="122"/>
    </location>
</feature>
<dbReference type="AlphaFoldDB" id="A0A017TDC0"/>
<accession>A0A017TDC0</accession>